<evidence type="ECO:0000256" key="3">
    <source>
        <dbReference type="ARBA" id="ARBA00022692"/>
    </source>
</evidence>
<accession>A0A833L269</accession>
<organism evidence="7 8">
    <name type="scientific">Candidatus Saganbacteria bacterium</name>
    <dbReference type="NCBI Taxonomy" id="2575572"/>
    <lineage>
        <taxon>Bacteria</taxon>
        <taxon>Bacillati</taxon>
        <taxon>Saganbacteria</taxon>
    </lineage>
</organism>
<dbReference type="Proteomes" id="UP000488506">
    <property type="component" value="Unassembled WGS sequence"/>
</dbReference>
<keyword evidence="3 6" id="KW-0812">Transmembrane</keyword>
<proteinExistence type="inferred from homology"/>
<dbReference type="InterPro" id="IPR002781">
    <property type="entry name" value="TM_pro_TauE-like"/>
</dbReference>
<evidence type="ECO:0000313" key="8">
    <source>
        <dbReference type="Proteomes" id="UP000488506"/>
    </source>
</evidence>
<comment type="subcellular location">
    <subcellularLocation>
        <location evidence="6">Cell membrane</location>
        <topology evidence="6">Multi-pass membrane protein</topology>
    </subcellularLocation>
    <subcellularLocation>
        <location evidence="1">Membrane</location>
        <topology evidence="1">Multi-pass membrane protein</topology>
    </subcellularLocation>
</comment>
<feature type="transmembrane region" description="Helical" evidence="6">
    <location>
        <begin position="7"/>
        <end position="37"/>
    </location>
</feature>
<evidence type="ECO:0000256" key="4">
    <source>
        <dbReference type="ARBA" id="ARBA00022989"/>
    </source>
</evidence>
<keyword evidence="4 6" id="KW-1133">Transmembrane helix</keyword>
<protein>
    <recommendedName>
        <fullName evidence="6">Probable membrane transporter protein</fullName>
    </recommendedName>
</protein>
<evidence type="ECO:0000256" key="1">
    <source>
        <dbReference type="ARBA" id="ARBA00004141"/>
    </source>
</evidence>
<evidence type="ECO:0000256" key="2">
    <source>
        <dbReference type="ARBA" id="ARBA00009142"/>
    </source>
</evidence>
<evidence type="ECO:0000256" key="6">
    <source>
        <dbReference type="RuleBase" id="RU363041"/>
    </source>
</evidence>
<dbReference type="PANTHER" id="PTHR43701:SF2">
    <property type="entry name" value="MEMBRANE TRANSPORTER PROTEIN YJNA-RELATED"/>
    <property type="match status" value="1"/>
</dbReference>
<dbReference type="Pfam" id="PF01925">
    <property type="entry name" value="TauE"/>
    <property type="match status" value="1"/>
</dbReference>
<comment type="similarity">
    <text evidence="2 6">Belongs to the 4-toluene sulfonate uptake permease (TSUP) (TC 2.A.102) family.</text>
</comment>
<feature type="transmembrane region" description="Helical" evidence="6">
    <location>
        <begin position="43"/>
        <end position="62"/>
    </location>
</feature>
<reference evidence="7 8" key="1">
    <citation type="submission" date="2019-12" db="EMBL/GenBank/DDBJ databases">
        <authorList>
            <person name="Wolfe R."/>
            <person name="Danczak R."/>
            <person name="Wilkins M."/>
        </authorList>
    </citation>
    <scope>NUCLEOTIDE SEQUENCE [LARGE SCALE GENOMIC DNA]</scope>
    <source>
        <strain evidence="7">X2_MaxBin.013</strain>
    </source>
</reference>
<dbReference type="EMBL" id="WPAF01000002">
    <property type="protein sequence ID" value="KAF0135070.1"/>
    <property type="molecule type" value="Genomic_DNA"/>
</dbReference>
<name>A0A833L269_UNCSA</name>
<gene>
    <name evidence="7" type="ORF">FD145_208</name>
</gene>
<dbReference type="AlphaFoldDB" id="A0A833L269"/>
<sequence>MIEILGLILIGLAGGTLSGLLGVGGATILIPCLLIMYKMTQHMAQGTSIAALLLPVGILAALKYYQAGNINIKFSLYLALGFLVGGLIGATLAQPMPDLLLKRMFGIYLLIIAIQIIFFS</sequence>
<comment type="caution">
    <text evidence="7">The sequence shown here is derived from an EMBL/GenBank/DDBJ whole genome shotgun (WGS) entry which is preliminary data.</text>
</comment>
<dbReference type="InterPro" id="IPR051598">
    <property type="entry name" value="TSUP/Inactive_protease-like"/>
</dbReference>
<keyword evidence="6" id="KW-1003">Cell membrane</keyword>
<evidence type="ECO:0000256" key="5">
    <source>
        <dbReference type="ARBA" id="ARBA00023136"/>
    </source>
</evidence>
<feature type="transmembrane region" description="Helical" evidence="6">
    <location>
        <begin position="74"/>
        <end position="93"/>
    </location>
</feature>
<feature type="transmembrane region" description="Helical" evidence="6">
    <location>
        <begin position="99"/>
        <end position="119"/>
    </location>
</feature>
<dbReference type="GO" id="GO:0005886">
    <property type="term" value="C:plasma membrane"/>
    <property type="evidence" value="ECO:0007669"/>
    <property type="project" value="UniProtKB-SubCell"/>
</dbReference>
<dbReference type="PANTHER" id="PTHR43701">
    <property type="entry name" value="MEMBRANE TRANSPORTER PROTEIN MJ0441-RELATED"/>
    <property type="match status" value="1"/>
</dbReference>
<evidence type="ECO:0000313" key="7">
    <source>
        <dbReference type="EMBL" id="KAF0135070.1"/>
    </source>
</evidence>
<keyword evidence="5 6" id="KW-0472">Membrane</keyword>